<dbReference type="InterPro" id="IPR011004">
    <property type="entry name" value="Trimer_LpxA-like_sf"/>
</dbReference>
<dbReference type="Pfam" id="PF00132">
    <property type="entry name" value="Hexapep"/>
    <property type="match status" value="1"/>
</dbReference>
<sequence>MPCCEQKGEAIDAGLLLETLKQEAMEAQEQDPALSVFFQHAILDHQSLSEMIAGRVAARLWTRELNEEILTQIFNEQIGGIKDLEEIIARDISAVFHRDPACNRFIEPVLYLKGFLAIQSHRFAHNLWLKGRKDLALFLQGRSSSIFQTDIHPAARLGKGIFLDHATGLVVGETAVVGDNVSILQDVTLGGTGKESGDRHPKIGHGVLIGAGAKVLGNITVGDCAKIAACSVVLKPVEAYTTVAGVPAKVVGKIEDREPALSMDQSINE</sequence>
<evidence type="ECO:0000256" key="7">
    <source>
        <dbReference type="ARBA" id="ARBA00022737"/>
    </source>
</evidence>
<dbReference type="RefSeq" id="WP_075870579.1">
    <property type="nucleotide sequence ID" value="NZ_CALYQA010000003.1"/>
</dbReference>
<evidence type="ECO:0000256" key="8">
    <source>
        <dbReference type="ARBA" id="ARBA00023315"/>
    </source>
</evidence>
<evidence type="ECO:0000256" key="2">
    <source>
        <dbReference type="ARBA" id="ARBA00007274"/>
    </source>
</evidence>
<dbReference type="GO" id="GO:0006535">
    <property type="term" value="P:cysteine biosynthetic process from serine"/>
    <property type="evidence" value="ECO:0007669"/>
    <property type="project" value="InterPro"/>
</dbReference>
<dbReference type="EMBL" id="LXYT01000003">
    <property type="protein sequence ID" value="OLY42739.1"/>
    <property type="molecule type" value="Genomic_DNA"/>
</dbReference>
<dbReference type="Pfam" id="PF06426">
    <property type="entry name" value="SATase_N"/>
    <property type="match status" value="1"/>
</dbReference>
<dbReference type="AlphaFoldDB" id="A0A1R0F710"/>
<comment type="catalytic activity">
    <reaction evidence="9 10">
        <text>L-serine + acetyl-CoA = O-acetyl-L-serine + CoA</text>
        <dbReference type="Rhea" id="RHEA:24560"/>
        <dbReference type="ChEBI" id="CHEBI:33384"/>
        <dbReference type="ChEBI" id="CHEBI:57287"/>
        <dbReference type="ChEBI" id="CHEBI:57288"/>
        <dbReference type="ChEBI" id="CHEBI:58340"/>
        <dbReference type="EC" id="2.3.1.30"/>
    </reaction>
</comment>
<feature type="domain" description="Serine acetyltransferase N-terminal" evidence="11">
    <location>
        <begin position="16"/>
        <end position="120"/>
    </location>
</feature>
<evidence type="ECO:0000256" key="4">
    <source>
        <dbReference type="ARBA" id="ARBA00018522"/>
    </source>
</evidence>
<evidence type="ECO:0000259" key="11">
    <source>
        <dbReference type="SMART" id="SM00971"/>
    </source>
</evidence>
<evidence type="ECO:0000256" key="6">
    <source>
        <dbReference type="ARBA" id="ARBA00022679"/>
    </source>
</evidence>
<dbReference type="PIRSF" id="PIRSF000441">
    <property type="entry name" value="CysE"/>
    <property type="match status" value="1"/>
</dbReference>
<reference evidence="12 13" key="1">
    <citation type="submission" date="2016-12" db="EMBL/GenBank/DDBJ databases">
        <title>Comparative genomics of Bartonella apis.</title>
        <authorList>
            <person name="Engel P."/>
        </authorList>
    </citation>
    <scope>NUCLEOTIDE SEQUENCE [LARGE SCALE GENOMIC DNA]</scope>
    <source>
        <strain evidence="12 13">PEB0149</strain>
    </source>
</reference>
<comment type="caution">
    <text evidence="12">The sequence shown here is derived from an EMBL/GenBank/DDBJ whole genome shotgun (WGS) entry which is preliminary data.</text>
</comment>
<evidence type="ECO:0000256" key="3">
    <source>
        <dbReference type="ARBA" id="ARBA00013266"/>
    </source>
</evidence>
<dbReference type="FunFam" id="2.160.10.10:FF:000002">
    <property type="entry name" value="Serine acetyltransferase"/>
    <property type="match status" value="1"/>
</dbReference>
<keyword evidence="13" id="KW-1185">Reference proteome</keyword>
<dbReference type="CDD" id="cd03354">
    <property type="entry name" value="LbH_SAT"/>
    <property type="match status" value="1"/>
</dbReference>
<dbReference type="EC" id="2.3.1.30" evidence="3 10"/>
<accession>A0A1R0F710</accession>
<dbReference type="Proteomes" id="UP000187344">
    <property type="component" value="Unassembled WGS sequence"/>
</dbReference>
<evidence type="ECO:0000313" key="13">
    <source>
        <dbReference type="Proteomes" id="UP000187344"/>
    </source>
</evidence>
<dbReference type="InterPro" id="IPR005881">
    <property type="entry name" value="Ser_O-AcTrfase"/>
</dbReference>
<dbReference type="InterPro" id="IPR045304">
    <property type="entry name" value="LbH_SAT"/>
</dbReference>
<dbReference type="PROSITE" id="PS00101">
    <property type="entry name" value="HEXAPEP_TRANSFERASES"/>
    <property type="match status" value="1"/>
</dbReference>
<proteinExistence type="inferred from homology"/>
<dbReference type="InterPro" id="IPR001451">
    <property type="entry name" value="Hexapep"/>
</dbReference>
<protein>
    <recommendedName>
        <fullName evidence="4 10">Serine acetyltransferase</fullName>
        <ecNumber evidence="3 10">2.3.1.30</ecNumber>
    </recommendedName>
</protein>
<dbReference type="GO" id="GO:0009001">
    <property type="term" value="F:serine O-acetyltransferase activity"/>
    <property type="evidence" value="ECO:0007669"/>
    <property type="project" value="UniProtKB-EC"/>
</dbReference>
<evidence type="ECO:0000256" key="10">
    <source>
        <dbReference type="PIRNR" id="PIRNR000441"/>
    </source>
</evidence>
<keyword evidence="8 10" id="KW-0012">Acyltransferase</keyword>
<dbReference type="SMART" id="SM00971">
    <property type="entry name" value="SATase_N"/>
    <property type="match status" value="1"/>
</dbReference>
<dbReference type="InterPro" id="IPR042122">
    <property type="entry name" value="Ser_AcTrfase_N_sf"/>
</dbReference>
<dbReference type="GO" id="GO:0005737">
    <property type="term" value="C:cytoplasm"/>
    <property type="evidence" value="ECO:0007669"/>
    <property type="project" value="InterPro"/>
</dbReference>
<evidence type="ECO:0000256" key="5">
    <source>
        <dbReference type="ARBA" id="ARBA00022605"/>
    </source>
</evidence>
<keyword evidence="6 10" id="KW-0808">Transferase</keyword>
<dbReference type="InterPro" id="IPR018357">
    <property type="entry name" value="Hexapep_transf_CS"/>
</dbReference>
<dbReference type="Gene3D" id="1.10.3130.10">
    <property type="entry name" value="serine acetyltransferase, domain 1"/>
    <property type="match status" value="1"/>
</dbReference>
<evidence type="ECO:0000256" key="9">
    <source>
        <dbReference type="ARBA" id="ARBA00049486"/>
    </source>
</evidence>
<dbReference type="SUPFAM" id="SSF51161">
    <property type="entry name" value="Trimeric LpxA-like enzymes"/>
    <property type="match status" value="1"/>
</dbReference>
<name>A0A1R0F710_9HYPH</name>
<organism evidence="12 13">
    <name type="scientific">Bartonella apis</name>
    <dbReference type="NCBI Taxonomy" id="1686310"/>
    <lineage>
        <taxon>Bacteria</taxon>
        <taxon>Pseudomonadati</taxon>
        <taxon>Pseudomonadota</taxon>
        <taxon>Alphaproteobacteria</taxon>
        <taxon>Hyphomicrobiales</taxon>
        <taxon>Bartonellaceae</taxon>
        <taxon>Bartonella</taxon>
    </lineage>
</organism>
<dbReference type="Gene3D" id="2.160.10.10">
    <property type="entry name" value="Hexapeptide repeat proteins"/>
    <property type="match status" value="1"/>
</dbReference>
<keyword evidence="7" id="KW-0677">Repeat</keyword>
<dbReference type="PANTHER" id="PTHR42811">
    <property type="entry name" value="SERINE ACETYLTRANSFERASE"/>
    <property type="match status" value="1"/>
</dbReference>
<dbReference type="OrthoDB" id="9801456at2"/>
<keyword evidence="5" id="KW-0028">Amino-acid biosynthesis</keyword>
<comment type="pathway">
    <text evidence="1">Amino-acid biosynthesis; L-cysteine biosynthesis; L-cysteine from L-serine: step 1/2.</text>
</comment>
<dbReference type="NCBIfam" id="NF041874">
    <property type="entry name" value="EPS_EpsC"/>
    <property type="match status" value="1"/>
</dbReference>
<gene>
    <name evidence="12" type="ORF">PEB0149_001460</name>
</gene>
<comment type="similarity">
    <text evidence="2 10">Belongs to the transferase hexapeptide repeat family.</text>
</comment>
<dbReference type="NCBIfam" id="TIGR01172">
    <property type="entry name" value="cysE"/>
    <property type="match status" value="1"/>
</dbReference>
<dbReference type="InterPro" id="IPR010493">
    <property type="entry name" value="Ser_AcTrfase_N"/>
</dbReference>
<evidence type="ECO:0000256" key="1">
    <source>
        <dbReference type="ARBA" id="ARBA00004876"/>
    </source>
</evidence>
<dbReference type="UniPathway" id="UPA00136">
    <property type="reaction ID" value="UER00199"/>
</dbReference>
<dbReference type="InterPro" id="IPR053376">
    <property type="entry name" value="Serine_acetyltransferase"/>
</dbReference>
<evidence type="ECO:0000313" key="12">
    <source>
        <dbReference type="EMBL" id="OLY42739.1"/>
    </source>
</evidence>